<name>A0AAJ6B0Q9_9HYPH</name>
<dbReference type="EMBL" id="CP119312">
    <property type="protein sequence ID" value="WEK05467.1"/>
    <property type="molecule type" value="Genomic_DNA"/>
</dbReference>
<protein>
    <submittedName>
        <fullName evidence="1">RidA family protein</fullName>
    </submittedName>
</protein>
<dbReference type="CDD" id="cd00448">
    <property type="entry name" value="YjgF_YER057c_UK114_family"/>
    <property type="match status" value="1"/>
</dbReference>
<evidence type="ECO:0000313" key="2">
    <source>
        <dbReference type="Proteomes" id="UP001217476"/>
    </source>
</evidence>
<dbReference type="Proteomes" id="UP001217476">
    <property type="component" value="Chromosome"/>
</dbReference>
<dbReference type="PANTHER" id="PTHR43857:SF1">
    <property type="entry name" value="YJGH FAMILY PROTEIN"/>
    <property type="match status" value="1"/>
</dbReference>
<organism evidence="1 2">
    <name type="scientific">Candidatus Devosia phytovorans</name>
    <dbReference type="NCBI Taxonomy" id="3121372"/>
    <lineage>
        <taxon>Bacteria</taxon>
        <taxon>Pseudomonadati</taxon>
        <taxon>Pseudomonadota</taxon>
        <taxon>Alphaproteobacteria</taxon>
        <taxon>Hyphomicrobiales</taxon>
        <taxon>Devosiaceae</taxon>
        <taxon>Devosia</taxon>
    </lineage>
</organism>
<evidence type="ECO:0000313" key="1">
    <source>
        <dbReference type="EMBL" id="WEK05467.1"/>
    </source>
</evidence>
<dbReference type="Pfam" id="PF01042">
    <property type="entry name" value="Ribonuc_L-PSP"/>
    <property type="match status" value="1"/>
</dbReference>
<proteinExistence type="predicted"/>
<accession>A0AAJ6B0Q9</accession>
<dbReference type="Gene3D" id="3.30.1330.40">
    <property type="entry name" value="RutC-like"/>
    <property type="match status" value="1"/>
</dbReference>
<dbReference type="InterPro" id="IPR006175">
    <property type="entry name" value="YjgF/YER057c/UK114"/>
</dbReference>
<dbReference type="InterPro" id="IPR035959">
    <property type="entry name" value="RutC-like_sf"/>
</dbReference>
<dbReference type="PANTHER" id="PTHR43857">
    <property type="entry name" value="BLR7761 PROTEIN"/>
    <property type="match status" value="1"/>
</dbReference>
<gene>
    <name evidence="1" type="ORF">P0Y65_04205</name>
</gene>
<reference evidence="1" key="1">
    <citation type="submission" date="2023-03" db="EMBL/GenBank/DDBJ databases">
        <title>Andean soil-derived lignocellulolytic bacterial consortium as a source of novel taxa and putative plastic-active enzymes.</title>
        <authorList>
            <person name="Diaz-Garcia L."/>
            <person name="Chuvochina M."/>
            <person name="Feuerriegel G."/>
            <person name="Bunk B."/>
            <person name="Sproer C."/>
            <person name="Streit W.R."/>
            <person name="Rodriguez L.M."/>
            <person name="Overmann J."/>
            <person name="Jimenez D.J."/>
        </authorList>
    </citation>
    <scope>NUCLEOTIDE SEQUENCE</scope>
    <source>
        <strain evidence="1">MAG 4196</strain>
    </source>
</reference>
<dbReference type="SUPFAM" id="SSF55298">
    <property type="entry name" value="YjgF-like"/>
    <property type="match status" value="1"/>
</dbReference>
<dbReference type="AlphaFoldDB" id="A0AAJ6B0Q9"/>
<sequence length="132" mass="14031">MTIDYIKPEGMHHNPAFSQGIVIPAGARILLVGGQNAVNMAGEIVGKGDIGRQTEQALANMLKVIDAAGGSLDNLVKVTLIIQQGVDLHPGFAEWMKVWGQRPNPPLVTAMMVAGLANPDFLIEIEAQVVLP</sequence>